<keyword evidence="2" id="KW-1185">Reference proteome</keyword>
<sequence>MMMQLKAQWEKPTLEILDVSHTYGGKGTTQVDTVTSHDFDIWDPPVS</sequence>
<proteinExistence type="predicted"/>
<evidence type="ECO:0000313" key="1">
    <source>
        <dbReference type="EMBL" id="MDQ0224919.1"/>
    </source>
</evidence>
<dbReference type="NCBIfam" id="NF033524">
    <property type="entry name" value="lasso_PadeA_fam"/>
    <property type="match status" value="1"/>
</dbReference>
<protein>
    <recommendedName>
        <fullName evidence="3">Paeninodin family lasso peptide</fullName>
    </recommendedName>
</protein>
<dbReference type="Proteomes" id="UP001232245">
    <property type="component" value="Unassembled WGS sequence"/>
</dbReference>
<reference evidence="1 2" key="1">
    <citation type="submission" date="2023-07" db="EMBL/GenBank/DDBJ databases">
        <title>Genomic Encyclopedia of Type Strains, Phase IV (KMG-IV): sequencing the most valuable type-strain genomes for metagenomic binning, comparative biology and taxonomic classification.</title>
        <authorList>
            <person name="Goeker M."/>
        </authorList>
    </citation>
    <scope>NUCLEOTIDE SEQUENCE [LARGE SCALE GENOMIC DNA]</scope>
    <source>
        <strain evidence="1 2">DSM 17723</strain>
    </source>
</reference>
<dbReference type="RefSeq" id="WP_233452388.1">
    <property type="nucleotide sequence ID" value="NZ_CADEPK010000408.1"/>
</dbReference>
<evidence type="ECO:0000313" key="2">
    <source>
        <dbReference type="Proteomes" id="UP001232245"/>
    </source>
</evidence>
<gene>
    <name evidence="1" type="ORF">J2S02_001248</name>
</gene>
<organism evidence="1 2">
    <name type="scientific">Metabacillus niabensis</name>
    <dbReference type="NCBI Taxonomy" id="324854"/>
    <lineage>
        <taxon>Bacteria</taxon>
        <taxon>Bacillati</taxon>
        <taxon>Bacillota</taxon>
        <taxon>Bacilli</taxon>
        <taxon>Bacillales</taxon>
        <taxon>Bacillaceae</taxon>
        <taxon>Metabacillus</taxon>
    </lineage>
</organism>
<name>A0ABT9YY50_9BACI</name>
<evidence type="ECO:0008006" key="3">
    <source>
        <dbReference type="Google" id="ProtNLM"/>
    </source>
</evidence>
<comment type="caution">
    <text evidence="1">The sequence shown here is derived from an EMBL/GenBank/DDBJ whole genome shotgun (WGS) entry which is preliminary data.</text>
</comment>
<accession>A0ABT9YY50</accession>
<dbReference type="InterPro" id="IPR049825">
    <property type="entry name" value="Lasso_PadeA-like"/>
</dbReference>
<dbReference type="EMBL" id="JAUSTZ010000002">
    <property type="protein sequence ID" value="MDQ0224919.1"/>
    <property type="molecule type" value="Genomic_DNA"/>
</dbReference>